<evidence type="ECO:0000313" key="2">
    <source>
        <dbReference type="Proteomes" id="UP000239550"/>
    </source>
</evidence>
<organism evidence="1 2">
    <name type="scientific">Photorhabdus hindustanensis</name>
    <dbReference type="NCBI Taxonomy" id="2918802"/>
    <lineage>
        <taxon>Bacteria</taxon>
        <taxon>Pseudomonadati</taxon>
        <taxon>Pseudomonadota</taxon>
        <taxon>Gammaproteobacteria</taxon>
        <taxon>Enterobacterales</taxon>
        <taxon>Morganellaceae</taxon>
        <taxon>Photorhabdus</taxon>
    </lineage>
</organism>
<name>A0A2S8PX03_9GAMM</name>
<dbReference type="CDD" id="cd20696">
    <property type="entry name" value="CdiI_Ecoli3006-like"/>
    <property type="match status" value="1"/>
</dbReference>
<dbReference type="EMBL" id="PUWT01000055">
    <property type="protein sequence ID" value="PQQ23559.1"/>
    <property type="molecule type" value="Genomic_DNA"/>
</dbReference>
<protein>
    <submittedName>
        <fullName evidence="1">Uncharacterized protein</fullName>
    </submittedName>
</protein>
<dbReference type="RefSeq" id="WP_105396405.1">
    <property type="nucleotide sequence ID" value="NZ_CAWNTA010000122.1"/>
</dbReference>
<reference evidence="1 2" key="1">
    <citation type="submission" date="2018-02" db="EMBL/GenBank/DDBJ databases">
        <title>Five New Genomes of Indian Photorhabdus Isolates TSA.</title>
        <authorList>
            <person name="Dubay B."/>
            <person name="Somvanshi V.S."/>
        </authorList>
    </citation>
    <scope>NUCLEOTIDE SEQUENCE [LARGE SCALE GENOMIC DNA]</scope>
    <source>
        <strain evidence="1 2">H1</strain>
    </source>
</reference>
<dbReference type="Proteomes" id="UP000239550">
    <property type="component" value="Unassembled WGS sequence"/>
</dbReference>
<proteinExistence type="predicted"/>
<gene>
    <name evidence="1" type="ORF">C6H66_19110</name>
</gene>
<evidence type="ECO:0000313" key="1">
    <source>
        <dbReference type="EMBL" id="PQQ23559.1"/>
    </source>
</evidence>
<keyword evidence="2" id="KW-1185">Reference proteome</keyword>
<dbReference type="AlphaFoldDB" id="A0A2S8PX03"/>
<accession>A0A2S8PX03</accession>
<comment type="caution">
    <text evidence="1">The sequence shown here is derived from an EMBL/GenBank/DDBJ whole genome shotgun (WGS) entry which is preliminary data.</text>
</comment>
<sequence>MKKDANKLKKQLDSYIENGYLDIHSFDNPEDEASEALINLFAVDEALCEQYCKLILESPGVGDAFLDSGCLLHLFDLNKEYGLNYVRKNVLSMAAPVLGAAMIGLFEYSNTPFRDHFSAELITNVKKRYDELVSEDDFTKELLDSRYSLFEKEFLISKEPI</sequence>